<gene>
    <name evidence="4" type="ORF">F9B85_09490</name>
</gene>
<accession>A0A6I0F575</accession>
<organism evidence="4 5">
    <name type="scientific">Heliorestis acidaminivorans</name>
    <dbReference type="NCBI Taxonomy" id="553427"/>
    <lineage>
        <taxon>Bacteria</taxon>
        <taxon>Bacillati</taxon>
        <taxon>Bacillota</taxon>
        <taxon>Clostridia</taxon>
        <taxon>Eubacteriales</taxon>
        <taxon>Heliobacteriaceae</taxon>
        <taxon>Heliorestis</taxon>
    </lineage>
</organism>
<comment type="cofactor">
    <cofactor evidence="1">
        <name>Mg(2+)</name>
        <dbReference type="ChEBI" id="CHEBI:18420"/>
    </cofactor>
</comment>
<dbReference type="InterPro" id="IPR000086">
    <property type="entry name" value="NUDIX_hydrolase_dom"/>
</dbReference>
<evidence type="ECO:0000256" key="1">
    <source>
        <dbReference type="ARBA" id="ARBA00001946"/>
    </source>
</evidence>
<dbReference type="EMBL" id="WBXO01000006">
    <property type="protein sequence ID" value="KAB2952377.1"/>
    <property type="molecule type" value="Genomic_DNA"/>
</dbReference>
<dbReference type="PANTHER" id="PTHR43046">
    <property type="entry name" value="GDP-MANNOSE MANNOSYL HYDROLASE"/>
    <property type="match status" value="1"/>
</dbReference>
<evidence type="ECO:0000313" key="5">
    <source>
        <dbReference type="Proteomes" id="UP000468766"/>
    </source>
</evidence>
<keyword evidence="2 4" id="KW-0378">Hydrolase</keyword>
<keyword evidence="5" id="KW-1185">Reference proteome</keyword>
<dbReference type="Gene3D" id="3.90.79.10">
    <property type="entry name" value="Nucleoside Triphosphate Pyrophosphohydrolase"/>
    <property type="match status" value="1"/>
</dbReference>
<name>A0A6I0F575_9FIRM</name>
<dbReference type="GO" id="GO:0016787">
    <property type="term" value="F:hydrolase activity"/>
    <property type="evidence" value="ECO:0007669"/>
    <property type="project" value="UniProtKB-KW"/>
</dbReference>
<evidence type="ECO:0000256" key="2">
    <source>
        <dbReference type="ARBA" id="ARBA00022801"/>
    </source>
</evidence>
<evidence type="ECO:0000259" key="3">
    <source>
        <dbReference type="PROSITE" id="PS51462"/>
    </source>
</evidence>
<comment type="caution">
    <text evidence="4">The sequence shown here is derived from an EMBL/GenBank/DDBJ whole genome shotgun (WGS) entry which is preliminary data.</text>
</comment>
<dbReference type="Proteomes" id="UP000468766">
    <property type="component" value="Unassembled WGS sequence"/>
</dbReference>
<dbReference type="OrthoDB" id="511483at2"/>
<dbReference type="PANTHER" id="PTHR43046:SF14">
    <property type="entry name" value="MUTT_NUDIX FAMILY PROTEIN"/>
    <property type="match status" value="1"/>
</dbReference>
<protein>
    <submittedName>
        <fullName evidence="4">NUDIX hydrolase</fullName>
    </submittedName>
</protein>
<dbReference type="SUPFAM" id="SSF55811">
    <property type="entry name" value="Nudix"/>
    <property type="match status" value="1"/>
</dbReference>
<reference evidence="4 5" key="1">
    <citation type="submission" date="2019-10" db="EMBL/GenBank/DDBJ databases">
        <title>Whole-genome sequence of the extremophile Heliorestis acidaminivorans DSM 24790.</title>
        <authorList>
            <person name="Kyndt J.A."/>
            <person name="Meyer T.E."/>
        </authorList>
    </citation>
    <scope>NUCLEOTIDE SEQUENCE [LARGE SCALE GENOMIC DNA]</scope>
    <source>
        <strain evidence="4 5">DSM 24790</strain>
    </source>
</reference>
<dbReference type="Pfam" id="PF00293">
    <property type="entry name" value="NUDIX"/>
    <property type="match status" value="1"/>
</dbReference>
<dbReference type="PROSITE" id="PS51462">
    <property type="entry name" value="NUDIX"/>
    <property type="match status" value="1"/>
</dbReference>
<evidence type="ECO:0000313" key="4">
    <source>
        <dbReference type="EMBL" id="KAB2952377.1"/>
    </source>
</evidence>
<feature type="domain" description="Nudix hydrolase" evidence="3">
    <location>
        <begin position="35"/>
        <end position="173"/>
    </location>
</feature>
<proteinExistence type="predicted"/>
<dbReference type="InterPro" id="IPR015797">
    <property type="entry name" value="NUDIX_hydrolase-like_dom_sf"/>
</dbReference>
<dbReference type="AlphaFoldDB" id="A0A6I0F575"/>
<sequence>MDLLSARLLFDKFKKKSFVSSMCNRKGGDSLLYRHRMRAAGILVNEEKKILLIHHRHPRRKYEWLSPPGGGVDEGETIFEAAEREMLEECHLQCRADKLLYVVEWLDDIRKIHHLELYIQVTYVGGTLQIGKDPEVTEGEQMILDCFFMSEEEIRAATLPVYPGILHHQFWRDYEKGFSSHQVYLGREVEI</sequence>